<evidence type="ECO:0000256" key="8">
    <source>
        <dbReference type="ARBA" id="ARBA00023157"/>
    </source>
</evidence>
<evidence type="ECO:0000256" key="3">
    <source>
        <dbReference type="ARBA" id="ARBA00010532"/>
    </source>
</evidence>
<dbReference type="PANTHER" id="PTHR11923:SF110">
    <property type="entry name" value="SCAVENGER RECEPTOR CLASS B MEMBER 1"/>
    <property type="match status" value="1"/>
</dbReference>
<dbReference type="EMBL" id="PZQS01000003">
    <property type="protein sequence ID" value="PVD34590.1"/>
    <property type="molecule type" value="Genomic_DNA"/>
</dbReference>
<evidence type="ECO:0000256" key="13">
    <source>
        <dbReference type="SAM" id="MobiDB-lite"/>
    </source>
</evidence>
<keyword evidence="8" id="KW-1015">Disulfide bond</keyword>
<keyword evidence="5 14" id="KW-0812">Transmembrane</keyword>
<evidence type="ECO:0000256" key="4">
    <source>
        <dbReference type="ARBA" id="ARBA00022475"/>
    </source>
</evidence>
<dbReference type="GO" id="GO:0005737">
    <property type="term" value="C:cytoplasm"/>
    <property type="evidence" value="ECO:0007669"/>
    <property type="project" value="TreeGrafter"/>
</dbReference>
<dbReference type="GO" id="GO:0005044">
    <property type="term" value="F:scavenger receptor activity"/>
    <property type="evidence" value="ECO:0007669"/>
    <property type="project" value="TreeGrafter"/>
</dbReference>
<sequence length="402" mass="45537">MTSTGGGDGSPQLQTQQEKGRHPNSNVYYGNNTLRSQLYVRCDPGQDRTPQNEAGLPLEKFNITFNKNNTVTYRQRQTFIFQRDRSVGTDNDTFLTVNAPLFTVASLLQYEYSILKEAVEFLLNDLGEDIFVNVSVHDIFWGYEDKFLKLVKDVLDTFNITSDLITGSFGYYMGRNGSDDGLYTVHTGTDDLSYFLVIDRWNNNMSLNYWSTSMANMINGTDGSLFPPFVTTDRILQMYDSNLIVGDSCKHFYRKLSHFAMTPRSVDMVYREDSSVLGIPTMKFVVDDDQFANASINPWNAGFCTPNTNFCIPPVFLTVAPWDTLAEVDDTIADMFKDQIETPLAIVTALHYACYGFGPLLALAPLVWILGRRMRARRQKQMVPASLNTTQQERVPLLNDQA</sequence>
<dbReference type="STRING" id="400727.A0A2T7PME0"/>
<reference evidence="15 16" key="1">
    <citation type="submission" date="2018-04" db="EMBL/GenBank/DDBJ databases">
        <title>The genome of golden apple snail Pomacea canaliculata provides insight into stress tolerance and invasive adaptation.</title>
        <authorList>
            <person name="Liu C."/>
            <person name="Liu B."/>
            <person name="Ren Y."/>
            <person name="Zhang Y."/>
            <person name="Wang H."/>
            <person name="Li S."/>
            <person name="Jiang F."/>
            <person name="Yin L."/>
            <person name="Zhang G."/>
            <person name="Qian W."/>
            <person name="Fan W."/>
        </authorList>
    </citation>
    <scope>NUCLEOTIDE SEQUENCE [LARGE SCALE GENOMIC DNA]</scope>
    <source>
        <strain evidence="15">SZHN2017</strain>
        <tissue evidence="15">Muscle</tissue>
    </source>
</reference>
<evidence type="ECO:0000256" key="2">
    <source>
        <dbReference type="ARBA" id="ARBA00004651"/>
    </source>
</evidence>
<evidence type="ECO:0000256" key="1">
    <source>
        <dbReference type="ARBA" id="ARBA00004189"/>
    </source>
</evidence>
<gene>
    <name evidence="15" type="ORF">C0Q70_05866</name>
</gene>
<keyword evidence="9" id="KW-0675">Receptor</keyword>
<dbReference type="AlphaFoldDB" id="A0A2T7PME0"/>
<evidence type="ECO:0000256" key="9">
    <source>
        <dbReference type="ARBA" id="ARBA00023170"/>
    </source>
</evidence>
<dbReference type="Proteomes" id="UP000245119">
    <property type="component" value="Linkage Group LG3"/>
</dbReference>
<organism evidence="15 16">
    <name type="scientific">Pomacea canaliculata</name>
    <name type="common">Golden apple snail</name>
    <dbReference type="NCBI Taxonomy" id="400727"/>
    <lineage>
        <taxon>Eukaryota</taxon>
        <taxon>Metazoa</taxon>
        <taxon>Spiralia</taxon>
        <taxon>Lophotrochozoa</taxon>
        <taxon>Mollusca</taxon>
        <taxon>Gastropoda</taxon>
        <taxon>Caenogastropoda</taxon>
        <taxon>Architaenioglossa</taxon>
        <taxon>Ampullarioidea</taxon>
        <taxon>Ampullariidae</taxon>
        <taxon>Pomacea</taxon>
    </lineage>
</organism>
<feature type="compositionally biased region" description="Polar residues" evidence="13">
    <location>
        <begin position="11"/>
        <end position="29"/>
    </location>
</feature>
<evidence type="ECO:0000313" key="16">
    <source>
        <dbReference type="Proteomes" id="UP000245119"/>
    </source>
</evidence>
<keyword evidence="7 14" id="KW-0472">Membrane</keyword>
<evidence type="ECO:0000256" key="6">
    <source>
        <dbReference type="ARBA" id="ARBA00022989"/>
    </source>
</evidence>
<dbReference type="InterPro" id="IPR002159">
    <property type="entry name" value="CD36_fam"/>
</dbReference>
<keyword evidence="6 14" id="KW-1133">Transmembrane helix</keyword>
<keyword evidence="16" id="KW-1185">Reference proteome</keyword>
<evidence type="ECO:0000256" key="11">
    <source>
        <dbReference type="ARBA" id="ARBA00040821"/>
    </source>
</evidence>
<feature type="region of interest" description="Disordered" evidence="13">
    <location>
        <begin position="1"/>
        <end position="29"/>
    </location>
</feature>
<keyword evidence="10" id="KW-0325">Glycoprotein</keyword>
<dbReference type="GO" id="GO:0005901">
    <property type="term" value="C:caveola"/>
    <property type="evidence" value="ECO:0007669"/>
    <property type="project" value="UniProtKB-SubCell"/>
</dbReference>
<feature type="transmembrane region" description="Helical" evidence="14">
    <location>
        <begin position="349"/>
        <end position="370"/>
    </location>
</feature>
<dbReference type="PRINTS" id="PR01609">
    <property type="entry name" value="CD36FAMILY"/>
</dbReference>
<protein>
    <recommendedName>
        <fullName evidence="11">Scavenger receptor class B member 1</fullName>
    </recommendedName>
    <alternativeName>
        <fullName evidence="12">SR-BI</fullName>
    </alternativeName>
</protein>
<comment type="similarity">
    <text evidence="3">Belongs to the CD36 family.</text>
</comment>
<evidence type="ECO:0000256" key="14">
    <source>
        <dbReference type="SAM" id="Phobius"/>
    </source>
</evidence>
<keyword evidence="4" id="KW-1003">Cell membrane</keyword>
<evidence type="ECO:0000313" key="15">
    <source>
        <dbReference type="EMBL" id="PVD34590.1"/>
    </source>
</evidence>
<evidence type="ECO:0000256" key="10">
    <source>
        <dbReference type="ARBA" id="ARBA00023180"/>
    </source>
</evidence>
<accession>A0A2T7PME0</accession>
<comment type="subcellular location">
    <subcellularLocation>
        <location evidence="2">Cell membrane</location>
        <topology evidence="2">Multi-pass membrane protein</topology>
    </subcellularLocation>
    <subcellularLocation>
        <location evidence="1">Membrane</location>
        <location evidence="1">Caveola</location>
        <topology evidence="1">Multi-pass membrane protein</topology>
    </subcellularLocation>
</comment>
<dbReference type="PANTHER" id="PTHR11923">
    <property type="entry name" value="SCAVENGER RECEPTOR CLASS B TYPE-1 SR-B1"/>
    <property type="match status" value="1"/>
</dbReference>
<proteinExistence type="inferred from homology"/>
<evidence type="ECO:0000256" key="7">
    <source>
        <dbReference type="ARBA" id="ARBA00023136"/>
    </source>
</evidence>
<evidence type="ECO:0000256" key="5">
    <source>
        <dbReference type="ARBA" id="ARBA00022692"/>
    </source>
</evidence>
<name>A0A2T7PME0_POMCA</name>
<comment type="caution">
    <text evidence="15">The sequence shown here is derived from an EMBL/GenBank/DDBJ whole genome shotgun (WGS) entry which is preliminary data.</text>
</comment>
<dbReference type="Pfam" id="PF01130">
    <property type="entry name" value="CD36"/>
    <property type="match status" value="1"/>
</dbReference>
<dbReference type="OrthoDB" id="18585at2759"/>
<evidence type="ECO:0000256" key="12">
    <source>
        <dbReference type="ARBA" id="ARBA00042244"/>
    </source>
</evidence>